<feature type="compositionally biased region" description="Low complexity" evidence="1">
    <location>
        <begin position="50"/>
        <end position="60"/>
    </location>
</feature>
<organism evidence="2 3">
    <name type="scientific">Alloyangia pacifica</name>
    <dbReference type="NCBI Taxonomy" id="311180"/>
    <lineage>
        <taxon>Bacteria</taxon>
        <taxon>Pseudomonadati</taxon>
        <taxon>Pseudomonadota</taxon>
        <taxon>Alphaproteobacteria</taxon>
        <taxon>Rhodobacterales</taxon>
        <taxon>Roseobacteraceae</taxon>
        <taxon>Alloyangia</taxon>
    </lineage>
</organism>
<evidence type="ECO:0000313" key="3">
    <source>
        <dbReference type="Proteomes" id="UP000244915"/>
    </source>
</evidence>
<dbReference type="EMBL" id="CP022189">
    <property type="protein sequence ID" value="AWI83730.1"/>
    <property type="molecule type" value="Genomic_DNA"/>
</dbReference>
<proteinExistence type="predicted"/>
<dbReference type="KEGG" id="ypac:CEW88_08600"/>
<feature type="region of interest" description="Disordered" evidence="1">
    <location>
        <begin position="94"/>
        <end position="113"/>
    </location>
</feature>
<protein>
    <submittedName>
        <fullName evidence="2">Uncharacterized protein</fullName>
    </submittedName>
</protein>
<sequence length="209" mass="22403">MVAEQKFLIRIKPELRQLRARAEAAPPLALPAAAPARLVQGASPSAIVTAGGDAPARAGTRPPPRPIRLRRDGLRPLCVEAVPVLVLPLESGPVSAGRGEERREATPVGCSVGPQERGHLALYLDPEDRLVAHIREPQDDTRRPAFRAAWITNQSDLRALLGTARPDGCATLPAGPRGPEDARPRTRPWDSGPDPVTRARAAGPTRQEE</sequence>
<dbReference type="AlphaFoldDB" id="A0A2U8HDG3"/>
<gene>
    <name evidence="2" type="ORF">CEW88_08600</name>
</gene>
<feature type="region of interest" description="Disordered" evidence="1">
    <location>
        <begin position="165"/>
        <end position="209"/>
    </location>
</feature>
<reference evidence="2 3" key="1">
    <citation type="submission" date="2017-06" db="EMBL/GenBank/DDBJ databases">
        <title>Yangia sp. YSBP01 complete genome sequence.</title>
        <authorList>
            <person name="Woo J.-H."/>
            <person name="Kim H.-S."/>
        </authorList>
    </citation>
    <scope>NUCLEOTIDE SEQUENCE [LARGE SCALE GENOMIC DNA]</scope>
    <source>
        <strain evidence="2 3">YSBP01</strain>
    </source>
</reference>
<evidence type="ECO:0000256" key="1">
    <source>
        <dbReference type="SAM" id="MobiDB-lite"/>
    </source>
</evidence>
<feature type="region of interest" description="Disordered" evidence="1">
    <location>
        <begin position="50"/>
        <end position="69"/>
    </location>
</feature>
<name>A0A2U8HDG3_9RHOB</name>
<evidence type="ECO:0000313" key="2">
    <source>
        <dbReference type="EMBL" id="AWI83730.1"/>
    </source>
</evidence>
<feature type="compositionally biased region" description="Basic and acidic residues" evidence="1">
    <location>
        <begin position="178"/>
        <end position="188"/>
    </location>
</feature>
<accession>A0A2U8HDG3</accession>
<dbReference type="Proteomes" id="UP000244915">
    <property type="component" value="Chromosome 1"/>
</dbReference>